<gene>
    <name evidence="5" type="ORF">NONO_c08210</name>
</gene>
<keyword evidence="6" id="KW-1185">Reference proteome</keyword>
<keyword evidence="4" id="KW-0143">Chaperone</keyword>
<protein>
    <submittedName>
        <fullName evidence="5">EspG family protein</fullName>
    </submittedName>
</protein>
<comment type="similarity">
    <text evidence="2">Belongs to the EspG family.</text>
</comment>
<sequence>MIHWQLTSAQYEAAFFAMERDRLPYPTWNALRANDDADLGRQRREAIDTLRLRVDDEFARAFHILTEPEVRLHVRGRLGSDPDHPDWQLRGYAGFGSSAAAVVVQDPDPEPGVSGDVSISLCTHVQALGLLAHTLPEVPPGRHELNAPKSELDLEPDSLGWNKPPTLRERMDKFFARPRTGWGEVLCYPGRFLDNRTDGVESFYWMDFSGDGRYYVREDQVGYTIQPMTHDGFISHARVLARRVRELGARSARVWDGAQPRLPFMNFRCSPA</sequence>
<dbReference type="InterPro" id="IPR025734">
    <property type="entry name" value="EspG"/>
</dbReference>
<reference evidence="5 6" key="1">
    <citation type="journal article" date="2014" name="Appl. Environ. Microbiol.">
        <title>Insights into the Microbial Degradation of Rubber and Gutta-Percha by Analysis of the Complete Genome of Nocardia nova SH22a.</title>
        <authorList>
            <person name="Luo Q."/>
            <person name="Hiessl S."/>
            <person name="Poehlein A."/>
            <person name="Daniel R."/>
            <person name="Steinbuchel A."/>
        </authorList>
    </citation>
    <scope>NUCLEOTIDE SEQUENCE [LARGE SCALE GENOMIC DNA]</scope>
    <source>
        <strain evidence="5">SH22a</strain>
    </source>
</reference>
<dbReference type="KEGG" id="nno:NONO_c08210"/>
<evidence type="ECO:0000256" key="3">
    <source>
        <dbReference type="ARBA" id="ARBA00022490"/>
    </source>
</evidence>
<dbReference type="Proteomes" id="UP000019150">
    <property type="component" value="Chromosome"/>
</dbReference>
<organism evidence="5 6">
    <name type="scientific">Nocardia nova SH22a</name>
    <dbReference type="NCBI Taxonomy" id="1415166"/>
    <lineage>
        <taxon>Bacteria</taxon>
        <taxon>Bacillati</taxon>
        <taxon>Actinomycetota</taxon>
        <taxon>Actinomycetes</taxon>
        <taxon>Mycobacteriales</taxon>
        <taxon>Nocardiaceae</taxon>
        <taxon>Nocardia</taxon>
    </lineage>
</organism>
<name>W5T9F2_9NOCA</name>
<dbReference type="Pfam" id="PF14011">
    <property type="entry name" value="ESX-1_EspG"/>
    <property type="match status" value="1"/>
</dbReference>
<evidence type="ECO:0000256" key="4">
    <source>
        <dbReference type="ARBA" id="ARBA00023186"/>
    </source>
</evidence>
<dbReference type="AlphaFoldDB" id="W5T9F2"/>
<dbReference type="PATRIC" id="fig|1415166.3.peg.830"/>
<comment type="subcellular location">
    <subcellularLocation>
        <location evidence="1">Cytoplasm</location>
    </subcellularLocation>
</comment>
<dbReference type="eggNOG" id="ENOG5031TGD">
    <property type="taxonomic scope" value="Bacteria"/>
</dbReference>
<evidence type="ECO:0000256" key="1">
    <source>
        <dbReference type="ARBA" id="ARBA00004496"/>
    </source>
</evidence>
<evidence type="ECO:0000313" key="5">
    <source>
        <dbReference type="EMBL" id="AHH15628.1"/>
    </source>
</evidence>
<dbReference type="EMBL" id="CP006850">
    <property type="protein sequence ID" value="AHH15628.1"/>
    <property type="molecule type" value="Genomic_DNA"/>
</dbReference>
<keyword evidence="3" id="KW-0963">Cytoplasm</keyword>
<accession>W5T9F2</accession>
<evidence type="ECO:0000256" key="2">
    <source>
        <dbReference type="ARBA" id="ARBA00006411"/>
    </source>
</evidence>
<proteinExistence type="inferred from homology"/>
<dbReference type="HOGENOM" id="CLU_095667_0_0_11"/>
<evidence type="ECO:0000313" key="6">
    <source>
        <dbReference type="Proteomes" id="UP000019150"/>
    </source>
</evidence>